<evidence type="ECO:0000256" key="4">
    <source>
        <dbReference type="ARBA" id="ARBA00022692"/>
    </source>
</evidence>
<accession>A0ABQ3TZX2</accession>
<dbReference type="PROSITE" id="PS50850">
    <property type="entry name" value="MFS"/>
    <property type="match status" value="1"/>
</dbReference>
<dbReference type="PANTHER" id="PTHR23513">
    <property type="entry name" value="INTEGRAL MEMBRANE EFFLUX PROTEIN-RELATED"/>
    <property type="match status" value="1"/>
</dbReference>
<dbReference type="SUPFAM" id="SSF103473">
    <property type="entry name" value="MFS general substrate transporter"/>
    <property type="match status" value="1"/>
</dbReference>
<evidence type="ECO:0000256" key="6">
    <source>
        <dbReference type="ARBA" id="ARBA00023136"/>
    </source>
</evidence>
<keyword evidence="3" id="KW-1003">Cell membrane</keyword>
<dbReference type="CDD" id="cd06173">
    <property type="entry name" value="MFS_MefA_like"/>
    <property type="match status" value="1"/>
</dbReference>
<evidence type="ECO:0000313" key="10">
    <source>
        <dbReference type="EMBL" id="GHJ28884.1"/>
    </source>
</evidence>
<feature type="transmembrane region" description="Helical" evidence="8">
    <location>
        <begin position="503"/>
        <end position="521"/>
    </location>
</feature>
<evidence type="ECO:0000313" key="11">
    <source>
        <dbReference type="Proteomes" id="UP001054854"/>
    </source>
</evidence>
<feature type="transmembrane region" description="Helical" evidence="8">
    <location>
        <begin position="379"/>
        <end position="399"/>
    </location>
</feature>
<feature type="transmembrane region" description="Helical" evidence="8">
    <location>
        <begin position="276"/>
        <end position="296"/>
    </location>
</feature>
<organism evidence="10 11">
    <name type="scientific">Streptomyces hygroscopicus</name>
    <dbReference type="NCBI Taxonomy" id="1912"/>
    <lineage>
        <taxon>Bacteria</taxon>
        <taxon>Bacillati</taxon>
        <taxon>Actinomycetota</taxon>
        <taxon>Actinomycetes</taxon>
        <taxon>Kitasatosporales</taxon>
        <taxon>Streptomycetaceae</taxon>
        <taxon>Streptomyces</taxon>
        <taxon>Streptomyces violaceusniger group</taxon>
    </lineage>
</organism>
<comment type="caution">
    <text evidence="10">The sequence shown here is derived from an EMBL/GenBank/DDBJ whole genome shotgun (WGS) entry which is preliminary data.</text>
</comment>
<feature type="transmembrane region" description="Helical" evidence="8">
    <location>
        <begin position="411"/>
        <end position="428"/>
    </location>
</feature>
<evidence type="ECO:0000256" key="5">
    <source>
        <dbReference type="ARBA" id="ARBA00022989"/>
    </source>
</evidence>
<feature type="region of interest" description="Disordered" evidence="7">
    <location>
        <begin position="1"/>
        <end position="127"/>
    </location>
</feature>
<feature type="transmembrane region" description="Helical" evidence="8">
    <location>
        <begin position="174"/>
        <end position="196"/>
    </location>
</feature>
<keyword evidence="2" id="KW-0813">Transport</keyword>
<proteinExistence type="predicted"/>
<feature type="transmembrane region" description="Helical" evidence="8">
    <location>
        <begin position="145"/>
        <end position="168"/>
    </location>
</feature>
<name>A0ABQ3TZX2_STRHY</name>
<evidence type="ECO:0000256" key="1">
    <source>
        <dbReference type="ARBA" id="ARBA00004429"/>
    </source>
</evidence>
<protein>
    <recommendedName>
        <fullName evidence="9">Major facilitator superfamily (MFS) profile domain-containing protein</fullName>
    </recommendedName>
</protein>
<sequence>MFPPTEHGWRPGGHQWRRARQTISDGARPPNPADDAHPPDHHRRRAPAGPPPTAHARRTTTDGAHPPDHHRRHAPARPPLTARRRSSGRGTPAGRNSVAGHRVRPGACPFVTLTDQDDPAARPAPRSRRLLPDLAPWRSSRDFRLLWTAGLVTAFGSFLTIVALPLQIKELTGSAAAVGAIGAVELVPLIVFGLYGGALADAVDRRRLILLTEAGLGLLSALLLVNSLLPDPMLWPLYVVAALTSALTGLQRPAIDSVVARIVPHDQLTAAAALNSLRWQLSAIMGPSLAGVVVAYAGLPLAYGLDLLTFLASGLLALGLTPAPPAHDAEPPSLRAIGEGARYAWRRKELLGTYAVDMAAMFFAFPNAIFPFLADDLDAPWALGLMYAAGSAGSVVVSLTSGWTARIHRHGRMVVAGAAVWGLAMAAAGRLSNVWLVLLCLAVAGGGDMISGLFRSTLWNQTIPEKLRGRLAGIELLSYATGPQLGQVRAGSMAGWVGVRASVWSGGLACVASVGLLALALPRLMSYDARTDEHARRARESRPAPA</sequence>
<dbReference type="PANTHER" id="PTHR23513:SF9">
    <property type="entry name" value="ENTEROBACTIN EXPORTER ENTS"/>
    <property type="match status" value="1"/>
</dbReference>
<feature type="domain" description="Major facilitator superfamily (MFS) profile" evidence="9">
    <location>
        <begin position="142"/>
        <end position="530"/>
    </location>
</feature>
<keyword evidence="6 8" id="KW-0472">Membrane</keyword>
<feature type="transmembrane region" description="Helical" evidence="8">
    <location>
        <begin position="351"/>
        <end position="373"/>
    </location>
</feature>
<dbReference type="InterPro" id="IPR010290">
    <property type="entry name" value="TM_effector"/>
</dbReference>
<dbReference type="InterPro" id="IPR036259">
    <property type="entry name" value="MFS_trans_sf"/>
</dbReference>
<dbReference type="EMBL" id="BNEK01000003">
    <property type="protein sequence ID" value="GHJ28884.1"/>
    <property type="molecule type" value="Genomic_DNA"/>
</dbReference>
<keyword evidence="5 8" id="KW-1133">Transmembrane helix</keyword>
<dbReference type="Gene3D" id="1.20.1250.20">
    <property type="entry name" value="MFS general substrate transporter like domains"/>
    <property type="match status" value="1"/>
</dbReference>
<evidence type="ECO:0000256" key="2">
    <source>
        <dbReference type="ARBA" id="ARBA00022448"/>
    </source>
</evidence>
<dbReference type="Pfam" id="PF05977">
    <property type="entry name" value="MFS_3"/>
    <property type="match status" value="1"/>
</dbReference>
<keyword evidence="4 8" id="KW-0812">Transmembrane</keyword>
<evidence type="ECO:0000256" key="7">
    <source>
        <dbReference type="SAM" id="MobiDB-lite"/>
    </source>
</evidence>
<evidence type="ECO:0000259" key="9">
    <source>
        <dbReference type="PROSITE" id="PS50850"/>
    </source>
</evidence>
<dbReference type="Proteomes" id="UP001054854">
    <property type="component" value="Unassembled WGS sequence"/>
</dbReference>
<gene>
    <name evidence="10" type="ORF">TPA0910_33170</name>
</gene>
<evidence type="ECO:0000256" key="8">
    <source>
        <dbReference type="SAM" id="Phobius"/>
    </source>
</evidence>
<reference evidence="10" key="1">
    <citation type="submission" date="2024-05" db="EMBL/GenBank/DDBJ databases">
        <title>Whole genome shotgun sequence of Streptomyces hygroscopicus NBRC 113678.</title>
        <authorList>
            <person name="Komaki H."/>
            <person name="Tamura T."/>
        </authorList>
    </citation>
    <scope>NUCLEOTIDE SEQUENCE</scope>
    <source>
        <strain evidence="10">N11-34</strain>
    </source>
</reference>
<evidence type="ECO:0000256" key="3">
    <source>
        <dbReference type="ARBA" id="ARBA00022475"/>
    </source>
</evidence>
<comment type="subcellular location">
    <subcellularLocation>
        <location evidence="1">Cell inner membrane</location>
        <topology evidence="1">Multi-pass membrane protein</topology>
    </subcellularLocation>
</comment>
<dbReference type="InterPro" id="IPR020846">
    <property type="entry name" value="MFS_dom"/>
</dbReference>
<keyword evidence="11" id="KW-1185">Reference proteome</keyword>
<feature type="transmembrane region" description="Helical" evidence="8">
    <location>
        <begin position="208"/>
        <end position="229"/>
    </location>
</feature>